<feature type="domain" description="OmpA-like" evidence="7">
    <location>
        <begin position="80"/>
        <end position="203"/>
    </location>
</feature>
<evidence type="ECO:0000256" key="1">
    <source>
        <dbReference type="ARBA" id="ARBA00004442"/>
    </source>
</evidence>
<evidence type="ECO:0000256" key="3">
    <source>
        <dbReference type="ARBA" id="ARBA00023237"/>
    </source>
</evidence>
<comment type="subcellular location">
    <subcellularLocation>
        <location evidence="1">Cell outer membrane</location>
    </subcellularLocation>
</comment>
<dbReference type="GO" id="GO:0009279">
    <property type="term" value="C:cell outer membrane"/>
    <property type="evidence" value="ECO:0007669"/>
    <property type="project" value="UniProtKB-SubCell"/>
</dbReference>
<sequence length="203" mass="21414">MRTAFLVPLTASFVALAGCGATSETPDDRNETAASPEAPEDERSSPATAVDQGQGPLSNLSARTSSLTAIASDLNSRIVGTNRIVELPADVLFDFDSAELKPEAETALRQVAEAIRAAPQGGIAIVGHTDSKGSDSYNDDLSQRRAQAVRDWMASQVGVRQREFTLEGAGESEPLAPNANSDGTDSEHGRARNRRVEVVIPIA</sequence>
<feature type="signal peptide" evidence="6">
    <location>
        <begin position="1"/>
        <end position="17"/>
    </location>
</feature>
<evidence type="ECO:0000259" key="7">
    <source>
        <dbReference type="PROSITE" id="PS51123"/>
    </source>
</evidence>
<proteinExistence type="predicted"/>
<dbReference type="InterPro" id="IPR050330">
    <property type="entry name" value="Bact_OuterMem_StrucFunc"/>
</dbReference>
<dbReference type="STRING" id="604088.SAMN04488060_0026"/>
<dbReference type="CDD" id="cd07185">
    <property type="entry name" value="OmpA_C-like"/>
    <property type="match status" value="1"/>
</dbReference>
<dbReference type="AlphaFoldDB" id="A0A1I5K9T2"/>
<keyword evidence="3" id="KW-0998">Cell outer membrane</keyword>
<dbReference type="PANTHER" id="PTHR30329:SF21">
    <property type="entry name" value="LIPOPROTEIN YIAD-RELATED"/>
    <property type="match status" value="1"/>
</dbReference>
<protein>
    <submittedName>
        <fullName evidence="8">Outer membrane protein OmpA</fullName>
    </submittedName>
</protein>
<dbReference type="PROSITE" id="PS51257">
    <property type="entry name" value="PROKAR_LIPOPROTEIN"/>
    <property type="match status" value="1"/>
</dbReference>
<dbReference type="InterPro" id="IPR006665">
    <property type="entry name" value="OmpA-like"/>
</dbReference>
<keyword evidence="2 4" id="KW-0472">Membrane</keyword>
<dbReference type="PANTHER" id="PTHR30329">
    <property type="entry name" value="STATOR ELEMENT OF FLAGELLAR MOTOR COMPLEX"/>
    <property type="match status" value="1"/>
</dbReference>
<dbReference type="PROSITE" id="PS51123">
    <property type="entry name" value="OMPA_2"/>
    <property type="match status" value="1"/>
</dbReference>
<evidence type="ECO:0000313" key="8">
    <source>
        <dbReference type="EMBL" id="SFO81779.1"/>
    </source>
</evidence>
<accession>A0A1I5K9T2</accession>
<dbReference type="InterPro" id="IPR036737">
    <property type="entry name" value="OmpA-like_sf"/>
</dbReference>
<feature type="region of interest" description="Disordered" evidence="5">
    <location>
        <begin position="20"/>
        <end position="60"/>
    </location>
</feature>
<evidence type="ECO:0000256" key="6">
    <source>
        <dbReference type="SAM" id="SignalP"/>
    </source>
</evidence>
<dbReference type="EMBL" id="FOWZ01000001">
    <property type="protein sequence ID" value="SFO81779.1"/>
    <property type="molecule type" value="Genomic_DNA"/>
</dbReference>
<dbReference type="PRINTS" id="PR01021">
    <property type="entry name" value="OMPADOMAIN"/>
</dbReference>
<evidence type="ECO:0000256" key="2">
    <source>
        <dbReference type="ARBA" id="ARBA00023136"/>
    </source>
</evidence>
<feature type="region of interest" description="Disordered" evidence="5">
    <location>
        <begin position="165"/>
        <end position="195"/>
    </location>
</feature>
<keyword evidence="6" id="KW-0732">Signal</keyword>
<organism evidence="8 9">
    <name type="scientific">Qipengyuania nanhaisediminis</name>
    <dbReference type="NCBI Taxonomy" id="604088"/>
    <lineage>
        <taxon>Bacteria</taxon>
        <taxon>Pseudomonadati</taxon>
        <taxon>Pseudomonadota</taxon>
        <taxon>Alphaproteobacteria</taxon>
        <taxon>Sphingomonadales</taxon>
        <taxon>Erythrobacteraceae</taxon>
        <taxon>Qipengyuania</taxon>
    </lineage>
</organism>
<dbReference type="SUPFAM" id="SSF103088">
    <property type="entry name" value="OmpA-like"/>
    <property type="match status" value="1"/>
</dbReference>
<feature type="chain" id="PRO_5011578658" evidence="6">
    <location>
        <begin position="18"/>
        <end position="203"/>
    </location>
</feature>
<dbReference type="Pfam" id="PF00691">
    <property type="entry name" value="OmpA"/>
    <property type="match status" value="1"/>
</dbReference>
<evidence type="ECO:0000313" key="9">
    <source>
        <dbReference type="Proteomes" id="UP000199331"/>
    </source>
</evidence>
<evidence type="ECO:0000256" key="4">
    <source>
        <dbReference type="PROSITE-ProRule" id="PRU00473"/>
    </source>
</evidence>
<dbReference type="InterPro" id="IPR006664">
    <property type="entry name" value="OMP_bac"/>
</dbReference>
<keyword evidence="9" id="KW-1185">Reference proteome</keyword>
<name>A0A1I5K9T2_9SPHN</name>
<evidence type="ECO:0000256" key="5">
    <source>
        <dbReference type="SAM" id="MobiDB-lite"/>
    </source>
</evidence>
<reference evidence="9" key="1">
    <citation type="submission" date="2016-10" db="EMBL/GenBank/DDBJ databases">
        <authorList>
            <person name="Varghese N."/>
            <person name="Submissions S."/>
        </authorList>
    </citation>
    <scope>NUCLEOTIDE SEQUENCE [LARGE SCALE GENOMIC DNA]</scope>
    <source>
        <strain evidence="9">CGMCC 1.7715</strain>
    </source>
</reference>
<feature type="compositionally biased region" description="Basic and acidic residues" evidence="5">
    <location>
        <begin position="185"/>
        <end position="195"/>
    </location>
</feature>
<dbReference type="Gene3D" id="3.30.1330.60">
    <property type="entry name" value="OmpA-like domain"/>
    <property type="match status" value="1"/>
</dbReference>
<dbReference type="Proteomes" id="UP000199331">
    <property type="component" value="Unassembled WGS sequence"/>
</dbReference>
<dbReference type="OrthoDB" id="9814546at2"/>
<gene>
    <name evidence="8" type="ORF">SAMN04488060_0026</name>
</gene>
<dbReference type="RefSeq" id="WP_090476194.1">
    <property type="nucleotide sequence ID" value="NZ_FOWZ01000001.1"/>
</dbReference>